<evidence type="ECO:0000313" key="3">
    <source>
        <dbReference type="Proteomes" id="UP001270362"/>
    </source>
</evidence>
<dbReference type="PANTHER" id="PTHR42037:SF1">
    <property type="match status" value="1"/>
</dbReference>
<reference evidence="2" key="1">
    <citation type="journal article" date="2023" name="Mol. Phylogenet. Evol.">
        <title>Genome-scale phylogeny and comparative genomics of the fungal order Sordariales.</title>
        <authorList>
            <person name="Hensen N."/>
            <person name="Bonometti L."/>
            <person name="Westerberg I."/>
            <person name="Brannstrom I.O."/>
            <person name="Guillou S."/>
            <person name="Cros-Aarteil S."/>
            <person name="Calhoun S."/>
            <person name="Haridas S."/>
            <person name="Kuo A."/>
            <person name="Mondo S."/>
            <person name="Pangilinan J."/>
            <person name="Riley R."/>
            <person name="LaButti K."/>
            <person name="Andreopoulos B."/>
            <person name="Lipzen A."/>
            <person name="Chen C."/>
            <person name="Yan M."/>
            <person name="Daum C."/>
            <person name="Ng V."/>
            <person name="Clum A."/>
            <person name="Steindorff A."/>
            <person name="Ohm R.A."/>
            <person name="Martin F."/>
            <person name="Silar P."/>
            <person name="Natvig D.O."/>
            <person name="Lalanne C."/>
            <person name="Gautier V."/>
            <person name="Ament-Velasquez S.L."/>
            <person name="Kruys A."/>
            <person name="Hutchinson M.I."/>
            <person name="Powell A.J."/>
            <person name="Barry K."/>
            <person name="Miller A.N."/>
            <person name="Grigoriev I.V."/>
            <person name="Debuchy R."/>
            <person name="Gladieux P."/>
            <person name="Hiltunen Thoren M."/>
            <person name="Johannesson H."/>
        </authorList>
    </citation>
    <scope>NUCLEOTIDE SEQUENCE</scope>
    <source>
        <strain evidence="2">CBS 314.62</strain>
    </source>
</reference>
<feature type="compositionally biased region" description="Polar residues" evidence="1">
    <location>
        <begin position="463"/>
        <end position="475"/>
    </location>
</feature>
<reference evidence="2" key="2">
    <citation type="submission" date="2023-06" db="EMBL/GenBank/DDBJ databases">
        <authorList>
            <consortium name="Lawrence Berkeley National Laboratory"/>
            <person name="Haridas S."/>
            <person name="Hensen N."/>
            <person name="Bonometti L."/>
            <person name="Westerberg I."/>
            <person name="Brannstrom I.O."/>
            <person name="Guillou S."/>
            <person name="Cros-Aarteil S."/>
            <person name="Calhoun S."/>
            <person name="Kuo A."/>
            <person name="Mondo S."/>
            <person name="Pangilinan J."/>
            <person name="Riley R."/>
            <person name="Labutti K."/>
            <person name="Andreopoulos B."/>
            <person name="Lipzen A."/>
            <person name="Chen C."/>
            <person name="Yanf M."/>
            <person name="Daum C."/>
            <person name="Ng V."/>
            <person name="Clum A."/>
            <person name="Steindorff A."/>
            <person name="Ohm R."/>
            <person name="Martin F."/>
            <person name="Silar P."/>
            <person name="Natvig D."/>
            <person name="Lalanne C."/>
            <person name="Gautier V."/>
            <person name="Ament-Velasquez S.L."/>
            <person name="Kruys A."/>
            <person name="Hutchinson M.I."/>
            <person name="Powell A.J."/>
            <person name="Barry K."/>
            <person name="Miller A.N."/>
            <person name="Grigoriev I.V."/>
            <person name="Debuchy R."/>
            <person name="Gladieux P."/>
            <person name="Thoren M.H."/>
            <person name="Johannesson H."/>
        </authorList>
    </citation>
    <scope>NUCLEOTIDE SEQUENCE</scope>
    <source>
        <strain evidence="2">CBS 314.62</strain>
    </source>
</reference>
<dbReference type="PANTHER" id="PTHR42037">
    <property type="match status" value="1"/>
</dbReference>
<protein>
    <submittedName>
        <fullName evidence="2">Uncharacterized protein</fullName>
    </submittedName>
</protein>
<dbReference type="EMBL" id="JAULSO010000002">
    <property type="protein sequence ID" value="KAK3689313.1"/>
    <property type="molecule type" value="Genomic_DNA"/>
</dbReference>
<evidence type="ECO:0000256" key="1">
    <source>
        <dbReference type="SAM" id="MobiDB-lite"/>
    </source>
</evidence>
<dbReference type="InterPro" id="IPR027796">
    <property type="entry name" value="OTT_1508_deam-like"/>
</dbReference>
<dbReference type="AlphaFoldDB" id="A0AAE1CD46"/>
<keyword evidence="3" id="KW-1185">Reference proteome</keyword>
<organism evidence="2 3">
    <name type="scientific">Podospora appendiculata</name>
    <dbReference type="NCBI Taxonomy" id="314037"/>
    <lineage>
        <taxon>Eukaryota</taxon>
        <taxon>Fungi</taxon>
        <taxon>Dikarya</taxon>
        <taxon>Ascomycota</taxon>
        <taxon>Pezizomycotina</taxon>
        <taxon>Sordariomycetes</taxon>
        <taxon>Sordariomycetidae</taxon>
        <taxon>Sordariales</taxon>
        <taxon>Podosporaceae</taxon>
        <taxon>Podospora</taxon>
    </lineage>
</organism>
<accession>A0AAE1CD46</accession>
<gene>
    <name evidence="2" type="ORF">B0T22DRAFT_169856</name>
</gene>
<evidence type="ECO:0000313" key="2">
    <source>
        <dbReference type="EMBL" id="KAK3689313.1"/>
    </source>
</evidence>
<comment type="caution">
    <text evidence="2">The sequence shown here is derived from an EMBL/GenBank/DDBJ whole genome shotgun (WGS) entry which is preliminary data.</text>
</comment>
<sequence length="558" mass="63233">MADITSEPVPLTPSVRHRFYEPVVFLFCIIAANFKNRTTRTPDLETDDGKSPTDSFRCFVNKLGQICDSERGGDTITAFAVLQPGMIEYRFASNSRDRNALNRVKKYVIKILRMLGDASNEELKTSDLSRHASVFSVVLRTILAFNWPRIELHIAALKQQFGFCADACRLDESEEANSALQGIIRLEHAVGRLSEKRTDEDDNSKVAEEALGLLQTIHELYQSPFAEFLREKARQDRDVDNDSPWTELRHAMGRLYSYYITVKVLVATRKRRPQLFDDFEVNFVPSSGPGETPSMRRNTSGIASRMTSNTAKREAIIRYVDHLKRRGIDVDKDLKDKTQPRCFQPIVHAEVNLLDSILREERESDERTRFYGEGDFGRYIGCSKPTCRLCGLYFQFHPSAGVDVRPSHQNLYYKWRAPDVYEHDGLGAERTSILEKMLNAIREENFRVIQDQAPVRKRHDSHTSPSNPSELFSTRATRMDDVVSSFERVDLSSVTEVDDVEERSESSGPRESLEFSTGTVAAAITAAAGGLKTWSRNQRVHTVIDEDEDGGDDGGAKL</sequence>
<name>A0AAE1CD46_9PEZI</name>
<feature type="region of interest" description="Disordered" evidence="1">
    <location>
        <begin position="453"/>
        <end position="475"/>
    </location>
</feature>
<dbReference type="Pfam" id="PF14441">
    <property type="entry name" value="OTT_1508_deam"/>
    <property type="match status" value="1"/>
</dbReference>
<dbReference type="Proteomes" id="UP001270362">
    <property type="component" value="Unassembled WGS sequence"/>
</dbReference>
<proteinExistence type="predicted"/>